<dbReference type="InterPro" id="IPR013783">
    <property type="entry name" value="Ig-like_fold"/>
</dbReference>
<dbReference type="Ensembl" id="ENSCLMT00005028258.1">
    <property type="protein sequence ID" value="ENSCLMP00005027083.1"/>
    <property type="gene ID" value="ENSCLMG00005013205.1"/>
</dbReference>
<accession>A0A8C2ZHK9</accession>
<evidence type="ECO:0000256" key="2">
    <source>
        <dbReference type="ARBA" id="ARBA00022692"/>
    </source>
</evidence>
<keyword evidence="7" id="KW-1185">Reference proteome</keyword>
<feature type="domain" description="Ig-like" evidence="5">
    <location>
        <begin position="124"/>
        <end position="211"/>
    </location>
</feature>
<dbReference type="InterPro" id="IPR007110">
    <property type="entry name" value="Ig-like_dom"/>
</dbReference>
<dbReference type="AlphaFoldDB" id="A0A8C2ZHK9"/>
<feature type="signal peptide" evidence="4">
    <location>
        <begin position="1"/>
        <end position="18"/>
    </location>
</feature>
<dbReference type="InterPro" id="IPR003599">
    <property type="entry name" value="Ig_sub"/>
</dbReference>
<evidence type="ECO:0000313" key="7">
    <source>
        <dbReference type="Proteomes" id="UP000694565"/>
    </source>
</evidence>
<dbReference type="GO" id="GO:0004888">
    <property type="term" value="F:transmembrane signaling receptor activity"/>
    <property type="evidence" value="ECO:0007669"/>
    <property type="project" value="TreeGrafter"/>
</dbReference>
<dbReference type="InterPro" id="IPR036179">
    <property type="entry name" value="Ig-like_dom_sf"/>
</dbReference>
<proteinExistence type="predicted"/>
<dbReference type="GeneTree" id="ENSGT00950000182977"/>
<name>A0A8C2ZHK9_CYCLU</name>
<evidence type="ECO:0000256" key="3">
    <source>
        <dbReference type="ARBA" id="ARBA00023136"/>
    </source>
</evidence>
<dbReference type="Gene3D" id="2.60.40.10">
    <property type="entry name" value="Immunoglobulins"/>
    <property type="match status" value="2"/>
</dbReference>
<dbReference type="SUPFAM" id="SSF48726">
    <property type="entry name" value="Immunoglobulin"/>
    <property type="match status" value="2"/>
</dbReference>
<evidence type="ECO:0000313" key="6">
    <source>
        <dbReference type="Ensembl" id="ENSCLMP00005027083.1"/>
    </source>
</evidence>
<sequence>MSYVSLLILAGPLGKCYALYRTHASMITNDFFYIITTVSRVSVKAGDSISIPCLYGSQYTNHVKYLCYGYYWMTCSTEVTTETQSRKFSISDDKIQRIFTVTLKDLTNNDSGYYWCAVEIDKGPDVRNHFNLSVTKGKKITFNCQSQQQVRTIDCFSQLKSATWCRLGGSCVTSQTGSINGTRVTINSSVPNVFAVTMYGLRKDSSGWYSCFHKGCDSHHHPRLTAAGWSRCLFWMEDDDET</sequence>
<evidence type="ECO:0000256" key="4">
    <source>
        <dbReference type="SAM" id="SignalP"/>
    </source>
</evidence>
<organism evidence="6 7">
    <name type="scientific">Cyclopterus lumpus</name>
    <name type="common">Lumpsucker</name>
    <dbReference type="NCBI Taxonomy" id="8103"/>
    <lineage>
        <taxon>Eukaryota</taxon>
        <taxon>Metazoa</taxon>
        <taxon>Chordata</taxon>
        <taxon>Craniata</taxon>
        <taxon>Vertebrata</taxon>
        <taxon>Euteleostomi</taxon>
        <taxon>Actinopterygii</taxon>
        <taxon>Neopterygii</taxon>
        <taxon>Teleostei</taxon>
        <taxon>Neoteleostei</taxon>
        <taxon>Acanthomorphata</taxon>
        <taxon>Eupercaria</taxon>
        <taxon>Perciformes</taxon>
        <taxon>Cottioidei</taxon>
        <taxon>Cottales</taxon>
        <taxon>Cyclopteridae</taxon>
        <taxon>Cyclopterus</taxon>
    </lineage>
</organism>
<keyword evidence="2" id="KW-0812">Transmembrane</keyword>
<dbReference type="Pfam" id="PF07686">
    <property type="entry name" value="V-set"/>
    <property type="match status" value="1"/>
</dbReference>
<reference evidence="6" key="2">
    <citation type="submission" date="2025-09" db="UniProtKB">
        <authorList>
            <consortium name="Ensembl"/>
        </authorList>
    </citation>
    <scope>IDENTIFICATION</scope>
</reference>
<dbReference type="GO" id="GO:0005886">
    <property type="term" value="C:plasma membrane"/>
    <property type="evidence" value="ECO:0007669"/>
    <property type="project" value="TreeGrafter"/>
</dbReference>
<evidence type="ECO:0000259" key="5">
    <source>
        <dbReference type="PROSITE" id="PS50835"/>
    </source>
</evidence>
<reference evidence="6" key="1">
    <citation type="submission" date="2025-08" db="UniProtKB">
        <authorList>
            <consortium name="Ensembl"/>
        </authorList>
    </citation>
    <scope>IDENTIFICATION</scope>
</reference>
<protein>
    <recommendedName>
        <fullName evidence="5">Ig-like domain-containing protein</fullName>
    </recommendedName>
</protein>
<evidence type="ECO:0000256" key="1">
    <source>
        <dbReference type="ARBA" id="ARBA00004370"/>
    </source>
</evidence>
<keyword evidence="4" id="KW-0732">Signal</keyword>
<dbReference type="PANTHER" id="PTHR11860">
    <property type="entry name" value="POLYMERIC-IMMUNOGLOBULIN RECEPTOR"/>
    <property type="match status" value="1"/>
</dbReference>
<comment type="subcellular location">
    <subcellularLocation>
        <location evidence="1">Membrane</location>
    </subcellularLocation>
</comment>
<dbReference type="InterPro" id="IPR050671">
    <property type="entry name" value="CD300_family_receptors"/>
</dbReference>
<keyword evidence="3" id="KW-0472">Membrane</keyword>
<dbReference type="PROSITE" id="PS50835">
    <property type="entry name" value="IG_LIKE"/>
    <property type="match status" value="2"/>
</dbReference>
<dbReference type="Proteomes" id="UP000694565">
    <property type="component" value="Unplaced"/>
</dbReference>
<dbReference type="InterPro" id="IPR013106">
    <property type="entry name" value="Ig_V-set"/>
</dbReference>
<dbReference type="PANTHER" id="PTHR11860:SF118">
    <property type="entry name" value="CMRF35-LIKE MOLECULE 3-RELATED"/>
    <property type="match status" value="1"/>
</dbReference>
<feature type="chain" id="PRO_5034683713" description="Ig-like domain-containing protein" evidence="4">
    <location>
        <begin position="19"/>
        <end position="242"/>
    </location>
</feature>
<dbReference type="SMART" id="SM00409">
    <property type="entry name" value="IG"/>
    <property type="match status" value="1"/>
</dbReference>
<feature type="domain" description="Ig-like" evidence="5">
    <location>
        <begin position="32"/>
        <end position="119"/>
    </location>
</feature>